<dbReference type="Pfam" id="PF07995">
    <property type="entry name" value="GSDH"/>
    <property type="match status" value="1"/>
</dbReference>
<dbReference type="InterPro" id="IPR012938">
    <property type="entry name" value="Glc/Sorbosone_DH"/>
</dbReference>
<dbReference type="Gene3D" id="2.120.10.30">
    <property type="entry name" value="TolB, C-terminal domain"/>
    <property type="match status" value="1"/>
</dbReference>
<name>A0ABS5NIM1_TSUPA</name>
<evidence type="ECO:0000313" key="4">
    <source>
        <dbReference type="Proteomes" id="UP000676853"/>
    </source>
</evidence>
<dbReference type="SUPFAM" id="SSF50952">
    <property type="entry name" value="Soluble quinoprotein glucose dehydrogenase"/>
    <property type="match status" value="1"/>
</dbReference>
<feature type="domain" description="Glucose/Sorbosone dehydrogenase" evidence="2">
    <location>
        <begin position="8"/>
        <end position="145"/>
    </location>
</feature>
<evidence type="ECO:0000313" key="3">
    <source>
        <dbReference type="EMBL" id="MBS4104136.1"/>
    </source>
</evidence>
<reference evidence="3 4" key="1">
    <citation type="submission" date="2021-04" db="EMBL/GenBank/DDBJ databases">
        <title>Whole genome sequence analysis of a thiophenic sulfur metabolizing bacteria.</title>
        <authorList>
            <person name="Akhtar N."/>
            <person name="Akram J."/>
            <person name="Aslam A."/>
        </authorList>
    </citation>
    <scope>NUCLEOTIDE SEQUENCE [LARGE SCALE GENOMIC DNA]</scope>
    <source>
        <strain evidence="3 4">3OW</strain>
    </source>
</reference>
<dbReference type="Proteomes" id="UP000676853">
    <property type="component" value="Unassembled WGS sequence"/>
</dbReference>
<organism evidence="3 4">
    <name type="scientific">Tsukamurella paurometabola</name>
    <name type="common">Corynebacterium paurometabolum</name>
    <dbReference type="NCBI Taxonomy" id="2061"/>
    <lineage>
        <taxon>Bacteria</taxon>
        <taxon>Bacillati</taxon>
        <taxon>Actinomycetota</taxon>
        <taxon>Actinomycetes</taxon>
        <taxon>Mycobacteriales</taxon>
        <taxon>Tsukamurellaceae</taxon>
        <taxon>Tsukamurella</taxon>
    </lineage>
</organism>
<dbReference type="RefSeq" id="WP_212555236.1">
    <property type="nucleotide sequence ID" value="NZ_JAGXOE010000112.1"/>
</dbReference>
<keyword evidence="4" id="KW-1185">Reference proteome</keyword>
<gene>
    <name evidence="3" type="ORF">KFZ73_23225</name>
</gene>
<proteinExistence type="predicted"/>
<sequence>MATCLDTPTAIIPTDTAKHSIVAQRNGVITYTTTDQPNREILRLDVDTSGDGGLASIALSPSYDQDRLIYALITTPTDNRVVRVTPGDVPKTIFSGIPKGAIGNLGSLLWTAQGLIVASGNAGNPAAAADPKSLAGKVFLLEGHGPDRPTTTRVLAINGGVRSSLCQDPTNPKAPVYVADESPTEDTVRVLRPDSAAEKVWSWPERPGALGCGVSGDWLGVSQRGVDNVYFLNLKNGGPEVDGEPLRMLQTGGSFGNFGRIGGSYEDKLILAGTVNRTAGGATPTDDRVVRLKPPDPSVAGGPD</sequence>
<dbReference type="InterPro" id="IPR011042">
    <property type="entry name" value="6-blade_b-propeller_TolB-like"/>
</dbReference>
<dbReference type="EMBL" id="JAGXOE010000112">
    <property type="protein sequence ID" value="MBS4104136.1"/>
    <property type="molecule type" value="Genomic_DNA"/>
</dbReference>
<evidence type="ECO:0000259" key="2">
    <source>
        <dbReference type="Pfam" id="PF07995"/>
    </source>
</evidence>
<dbReference type="InterPro" id="IPR011041">
    <property type="entry name" value="Quinoprot_gluc/sorb_DH_b-prop"/>
</dbReference>
<feature type="compositionally biased region" description="Basic and acidic residues" evidence="1">
    <location>
        <begin position="285"/>
        <end position="294"/>
    </location>
</feature>
<comment type="caution">
    <text evidence="3">The sequence shown here is derived from an EMBL/GenBank/DDBJ whole genome shotgun (WGS) entry which is preliminary data.</text>
</comment>
<evidence type="ECO:0000256" key="1">
    <source>
        <dbReference type="SAM" id="MobiDB-lite"/>
    </source>
</evidence>
<protein>
    <submittedName>
        <fullName evidence="3">PQQ-dependent sugar dehydrogenase</fullName>
    </submittedName>
</protein>
<feature type="region of interest" description="Disordered" evidence="1">
    <location>
        <begin position="280"/>
        <end position="304"/>
    </location>
</feature>
<accession>A0ABS5NIM1</accession>